<dbReference type="PANTHER" id="PTHR30041:SF4">
    <property type="entry name" value="ARSENATE REDUCTASE"/>
    <property type="match status" value="1"/>
</dbReference>
<name>T0Q0W9_SAPDV</name>
<organism evidence="1 2">
    <name type="scientific">Saprolegnia diclina (strain VS20)</name>
    <dbReference type="NCBI Taxonomy" id="1156394"/>
    <lineage>
        <taxon>Eukaryota</taxon>
        <taxon>Sar</taxon>
        <taxon>Stramenopiles</taxon>
        <taxon>Oomycota</taxon>
        <taxon>Saprolegniomycetes</taxon>
        <taxon>Saprolegniales</taxon>
        <taxon>Saprolegniaceae</taxon>
        <taxon>Saprolegnia</taxon>
    </lineage>
</organism>
<dbReference type="GeneID" id="19955922"/>
<dbReference type="InterPro" id="IPR036249">
    <property type="entry name" value="Thioredoxin-like_sf"/>
</dbReference>
<proteinExistence type="predicted"/>
<dbReference type="Gene3D" id="3.40.30.10">
    <property type="entry name" value="Glutaredoxin"/>
    <property type="match status" value="1"/>
</dbReference>
<evidence type="ECO:0000313" key="1">
    <source>
        <dbReference type="EMBL" id="EQC26980.1"/>
    </source>
</evidence>
<sequence length="134" mass="14775">MRRSSKIMATTLLHNPSCSKSRGAHGLLAEYTAKHGLHLDVVEYLQVAWTRADLESLLRKLASTEATPPPTLMMRTGDAAFRDQGLDKLDPIADRLRLLDAMVATPSLIERPIFVHGARAVIGRPPDRVLELLA</sequence>
<accession>T0Q0W9</accession>
<keyword evidence="2" id="KW-1185">Reference proteome</keyword>
<gene>
    <name evidence="1" type="ORF">SDRG_15195</name>
</gene>
<dbReference type="InterPro" id="IPR006660">
    <property type="entry name" value="Arsenate_reductase-like"/>
</dbReference>
<dbReference type="OMA" id="EYLQVAW"/>
<protein>
    <recommendedName>
        <fullName evidence="3">Arsenate reductase</fullName>
    </recommendedName>
</protein>
<dbReference type="Pfam" id="PF03960">
    <property type="entry name" value="ArsC"/>
    <property type="match status" value="1"/>
</dbReference>
<dbReference type="Proteomes" id="UP000030762">
    <property type="component" value="Unassembled WGS sequence"/>
</dbReference>
<dbReference type="PANTHER" id="PTHR30041">
    <property type="entry name" value="ARSENATE REDUCTASE"/>
    <property type="match status" value="1"/>
</dbReference>
<dbReference type="PROSITE" id="PS51353">
    <property type="entry name" value="ARSC"/>
    <property type="match status" value="1"/>
</dbReference>
<evidence type="ECO:0000313" key="2">
    <source>
        <dbReference type="Proteomes" id="UP000030762"/>
    </source>
</evidence>
<dbReference type="VEuPathDB" id="FungiDB:SDRG_15195"/>
<dbReference type="InParanoid" id="T0Q0W9"/>
<evidence type="ECO:0008006" key="3">
    <source>
        <dbReference type="Google" id="ProtNLM"/>
    </source>
</evidence>
<reference evidence="1 2" key="1">
    <citation type="submission" date="2012-04" db="EMBL/GenBank/DDBJ databases">
        <title>The Genome Sequence of Saprolegnia declina VS20.</title>
        <authorList>
            <consortium name="The Broad Institute Genome Sequencing Platform"/>
            <person name="Russ C."/>
            <person name="Nusbaum C."/>
            <person name="Tyler B."/>
            <person name="van West P."/>
            <person name="Dieguez-Uribeondo J."/>
            <person name="de Bruijn I."/>
            <person name="Tripathy S."/>
            <person name="Jiang R."/>
            <person name="Young S.K."/>
            <person name="Zeng Q."/>
            <person name="Gargeya S."/>
            <person name="Fitzgerald M."/>
            <person name="Haas B."/>
            <person name="Abouelleil A."/>
            <person name="Alvarado L."/>
            <person name="Arachchi H.M."/>
            <person name="Berlin A."/>
            <person name="Chapman S.B."/>
            <person name="Goldberg J."/>
            <person name="Griggs A."/>
            <person name="Gujja S."/>
            <person name="Hansen M."/>
            <person name="Howarth C."/>
            <person name="Imamovic A."/>
            <person name="Larimer J."/>
            <person name="McCowen C."/>
            <person name="Montmayeur A."/>
            <person name="Murphy C."/>
            <person name="Neiman D."/>
            <person name="Pearson M."/>
            <person name="Priest M."/>
            <person name="Roberts A."/>
            <person name="Saif S."/>
            <person name="Shea T."/>
            <person name="Sisk P."/>
            <person name="Sykes S."/>
            <person name="Wortman J."/>
            <person name="Nusbaum C."/>
            <person name="Birren B."/>
        </authorList>
    </citation>
    <scope>NUCLEOTIDE SEQUENCE [LARGE SCALE GENOMIC DNA]</scope>
    <source>
        <strain evidence="1 2">VS20</strain>
    </source>
</reference>
<dbReference type="RefSeq" id="XP_008619582.1">
    <property type="nucleotide sequence ID" value="XM_008621360.1"/>
</dbReference>
<dbReference type="AlphaFoldDB" id="T0Q0W9"/>
<dbReference type="SUPFAM" id="SSF52833">
    <property type="entry name" value="Thioredoxin-like"/>
    <property type="match status" value="1"/>
</dbReference>
<dbReference type="OrthoDB" id="59229at2759"/>
<dbReference type="EMBL" id="JH767217">
    <property type="protein sequence ID" value="EQC26980.1"/>
    <property type="molecule type" value="Genomic_DNA"/>
</dbReference>